<name>A0A5E4V231_9BURK</name>
<reference evidence="2 3" key="1">
    <citation type="submission" date="2019-08" db="EMBL/GenBank/DDBJ databases">
        <authorList>
            <person name="Peeters C."/>
        </authorList>
    </citation>
    <scope>NUCLEOTIDE SEQUENCE [LARGE SCALE GENOMIC DNA]</scope>
    <source>
        <strain evidence="2 3">LMG 31114</strain>
    </source>
</reference>
<feature type="compositionally biased region" description="Polar residues" evidence="1">
    <location>
        <begin position="1"/>
        <end position="16"/>
    </location>
</feature>
<accession>A0A5E4V231</accession>
<keyword evidence="3" id="KW-1185">Reference proteome</keyword>
<organism evidence="2 3">
    <name type="scientific">Pandoraea pneumonica</name>
    <dbReference type="NCBI Taxonomy" id="2508299"/>
    <lineage>
        <taxon>Bacteria</taxon>
        <taxon>Pseudomonadati</taxon>
        <taxon>Pseudomonadota</taxon>
        <taxon>Betaproteobacteria</taxon>
        <taxon>Burkholderiales</taxon>
        <taxon>Burkholderiaceae</taxon>
        <taxon>Pandoraea</taxon>
    </lineage>
</organism>
<dbReference type="GeneID" id="300404425"/>
<dbReference type="OrthoDB" id="8945412at2"/>
<evidence type="ECO:0000256" key="1">
    <source>
        <dbReference type="SAM" id="MobiDB-lite"/>
    </source>
</evidence>
<protein>
    <submittedName>
        <fullName evidence="2">Uncharacterized protein</fullName>
    </submittedName>
</protein>
<sequence length="93" mass="10372">MQISTQFPAQSPTQIPSHLPAPHPDDHHDVDPSIDDDFLSPEILESLAVLEDERILREKVMRGLANIAAGRFMYGEAVEAECDALFTAEERVE</sequence>
<dbReference type="EMBL" id="CABPSK010000002">
    <property type="protein sequence ID" value="VVE06278.1"/>
    <property type="molecule type" value="Genomic_DNA"/>
</dbReference>
<dbReference type="Proteomes" id="UP000366945">
    <property type="component" value="Unassembled WGS sequence"/>
</dbReference>
<proteinExistence type="predicted"/>
<evidence type="ECO:0000313" key="2">
    <source>
        <dbReference type="EMBL" id="VVE06278.1"/>
    </source>
</evidence>
<gene>
    <name evidence="2" type="ORF">PPN31114_02397</name>
</gene>
<evidence type="ECO:0000313" key="3">
    <source>
        <dbReference type="Proteomes" id="UP000366945"/>
    </source>
</evidence>
<feature type="region of interest" description="Disordered" evidence="1">
    <location>
        <begin position="1"/>
        <end position="36"/>
    </location>
</feature>
<dbReference type="RefSeq" id="WP_150679694.1">
    <property type="nucleotide sequence ID" value="NZ_CABPSK010000002.1"/>
</dbReference>
<dbReference type="AlphaFoldDB" id="A0A5E4V231"/>